<feature type="region of interest" description="Disordered" evidence="3">
    <location>
        <begin position="97"/>
        <end position="187"/>
    </location>
</feature>
<organism evidence="5 6">
    <name type="scientific">Psilocybe cf. subviscida</name>
    <dbReference type="NCBI Taxonomy" id="2480587"/>
    <lineage>
        <taxon>Eukaryota</taxon>
        <taxon>Fungi</taxon>
        <taxon>Dikarya</taxon>
        <taxon>Basidiomycota</taxon>
        <taxon>Agaricomycotina</taxon>
        <taxon>Agaricomycetes</taxon>
        <taxon>Agaricomycetidae</taxon>
        <taxon>Agaricales</taxon>
        <taxon>Agaricineae</taxon>
        <taxon>Strophariaceae</taxon>
        <taxon>Psilocybe</taxon>
    </lineage>
</organism>
<evidence type="ECO:0000256" key="3">
    <source>
        <dbReference type="SAM" id="MobiDB-lite"/>
    </source>
</evidence>
<dbReference type="Pfam" id="PF07572">
    <property type="entry name" value="BCNT"/>
    <property type="match status" value="1"/>
</dbReference>
<dbReference type="Proteomes" id="UP000567179">
    <property type="component" value="Unassembled WGS sequence"/>
</dbReference>
<dbReference type="GO" id="GO:0000812">
    <property type="term" value="C:Swr1 complex"/>
    <property type="evidence" value="ECO:0007669"/>
    <property type="project" value="TreeGrafter"/>
</dbReference>
<accession>A0A8H5B8A3</accession>
<feature type="compositionally biased region" description="Basic residues" evidence="3">
    <location>
        <begin position="165"/>
        <end position="175"/>
    </location>
</feature>
<evidence type="ECO:0000313" key="6">
    <source>
        <dbReference type="Proteomes" id="UP000567179"/>
    </source>
</evidence>
<gene>
    <name evidence="5" type="ORF">D9619_010661</name>
</gene>
<reference evidence="5 6" key="1">
    <citation type="journal article" date="2020" name="ISME J.">
        <title>Uncovering the hidden diversity of litter-decomposition mechanisms in mushroom-forming fungi.</title>
        <authorList>
            <person name="Floudas D."/>
            <person name="Bentzer J."/>
            <person name="Ahren D."/>
            <person name="Johansson T."/>
            <person name="Persson P."/>
            <person name="Tunlid A."/>
        </authorList>
    </citation>
    <scope>NUCLEOTIDE SEQUENCE [LARGE SCALE GENOMIC DNA]</scope>
    <source>
        <strain evidence="5 6">CBS 101986</strain>
    </source>
</reference>
<dbReference type="InterPro" id="IPR011421">
    <property type="entry name" value="BCNT-C"/>
</dbReference>
<feature type="domain" description="BCNT-C" evidence="4">
    <location>
        <begin position="172"/>
        <end position="255"/>
    </location>
</feature>
<dbReference type="PROSITE" id="PS51279">
    <property type="entry name" value="BCNT_C"/>
    <property type="match status" value="1"/>
</dbReference>
<evidence type="ECO:0000256" key="1">
    <source>
        <dbReference type="ARBA" id="ARBA00010465"/>
    </source>
</evidence>
<comment type="similarity">
    <text evidence="1">Belongs to the SWC5 family.</text>
</comment>
<name>A0A8H5B8A3_9AGAR</name>
<protein>
    <recommendedName>
        <fullName evidence="2">SWR1-complex protein 5</fullName>
    </recommendedName>
</protein>
<dbReference type="AlphaFoldDB" id="A0A8H5B8A3"/>
<evidence type="ECO:0000259" key="4">
    <source>
        <dbReference type="PROSITE" id="PS51279"/>
    </source>
</evidence>
<dbReference type="EMBL" id="JAACJJ010000030">
    <property type="protein sequence ID" value="KAF5318459.1"/>
    <property type="molecule type" value="Genomic_DNA"/>
</dbReference>
<keyword evidence="6" id="KW-1185">Reference proteome</keyword>
<evidence type="ECO:0000256" key="2">
    <source>
        <dbReference type="ARBA" id="ARBA00019138"/>
    </source>
</evidence>
<feature type="region of interest" description="Disordered" evidence="3">
    <location>
        <begin position="1"/>
        <end position="81"/>
    </location>
</feature>
<sequence>MPDPQNDIYATDSEDEDYIPRADEDSGDSDNPNDEEIEPVAEVVDEEERKRKREELWSSFQASVSEPGKGVIQPPPAEKTVKIERKYLFAGKEVIEVVEVPEDSSDAKKWPLWKEPNSGDPSEQPVAQEPLPVSPKPESPASTEAAVSVAPAPVAGASNPVPKPPAKRPGPRKPKTTLAALPGPGKAKKLTTLDKSAMDWKAHLQAQTEVGSSVKDELEANRRGGGYLEKVEFLKRVEDRKEDSLESLKGAKRRRL</sequence>
<comment type="caution">
    <text evidence="5">The sequence shown here is derived from an EMBL/GenBank/DDBJ whole genome shotgun (WGS) entry which is preliminary data.</text>
</comment>
<dbReference type="PANTHER" id="PTHR48407:SF1">
    <property type="entry name" value="CRANIOFACIAL DEVELOPMENT PROTEIN 1"/>
    <property type="match status" value="1"/>
</dbReference>
<evidence type="ECO:0000313" key="5">
    <source>
        <dbReference type="EMBL" id="KAF5318459.1"/>
    </source>
</evidence>
<proteinExistence type="inferred from homology"/>
<feature type="compositionally biased region" description="Basic and acidic residues" evidence="3">
    <location>
        <begin position="47"/>
        <end position="56"/>
    </location>
</feature>
<feature type="compositionally biased region" description="Low complexity" evidence="3">
    <location>
        <begin position="139"/>
        <end position="160"/>
    </location>
</feature>
<dbReference type="OrthoDB" id="445677at2759"/>
<dbReference type="InterPro" id="IPR027124">
    <property type="entry name" value="Swc5/CFDP1/2"/>
</dbReference>
<dbReference type="PANTHER" id="PTHR48407">
    <property type="entry name" value="CRANIOFACIAL DEVELOPMENT PROTEIN 1"/>
    <property type="match status" value="1"/>
</dbReference>
<feature type="compositionally biased region" description="Acidic residues" evidence="3">
    <location>
        <begin position="25"/>
        <end position="46"/>
    </location>
</feature>